<evidence type="ECO:0000313" key="24">
    <source>
        <dbReference type="RefSeq" id="XP_017017503.1"/>
    </source>
</evidence>
<dbReference type="InterPro" id="IPR036388">
    <property type="entry name" value="WH-like_DNA-bd_sf"/>
</dbReference>
<evidence type="ECO:0000256" key="1">
    <source>
        <dbReference type="ARBA" id="ARBA00001946"/>
    </source>
</evidence>
<evidence type="ECO:0000256" key="10">
    <source>
        <dbReference type="ARBA" id="ARBA00022723"/>
    </source>
</evidence>
<dbReference type="EC" id="2.7.11.1" evidence="4"/>
<organism evidence="23 24">
    <name type="scientific">Drosophila kikkawai</name>
    <name type="common">Fruit fly</name>
    <dbReference type="NCBI Taxonomy" id="30033"/>
    <lineage>
        <taxon>Eukaryota</taxon>
        <taxon>Metazoa</taxon>
        <taxon>Ecdysozoa</taxon>
        <taxon>Arthropoda</taxon>
        <taxon>Hexapoda</taxon>
        <taxon>Insecta</taxon>
        <taxon>Pterygota</taxon>
        <taxon>Neoptera</taxon>
        <taxon>Endopterygota</taxon>
        <taxon>Diptera</taxon>
        <taxon>Brachycera</taxon>
        <taxon>Muscomorpha</taxon>
        <taxon>Ephydroidea</taxon>
        <taxon>Drosophilidae</taxon>
        <taxon>Drosophila</taxon>
        <taxon>Sophophora</taxon>
    </lineage>
</organism>
<dbReference type="Gene3D" id="3.30.200.20">
    <property type="entry name" value="Phosphorylase Kinase, domain 1"/>
    <property type="match status" value="1"/>
</dbReference>
<name>A0A6P4I476_DROKI</name>
<evidence type="ECO:0000259" key="22">
    <source>
        <dbReference type="SMART" id="SM00090"/>
    </source>
</evidence>
<evidence type="ECO:0000256" key="14">
    <source>
        <dbReference type="ARBA" id="ARBA00022842"/>
    </source>
</evidence>
<dbReference type="Pfam" id="PF09202">
    <property type="entry name" value="Rio2_N"/>
    <property type="match status" value="1"/>
</dbReference>
<dbReference type="GO" id="GO:0030490">
    <property type="term" value="P:maturation of SSU-rRNA"/>
    <property type="evidence" value="ECO:0007669"/>
    <property type="project" value="TreeGrafter"/>
</dbReference>
<evidence type="ECO:0000256" key="21">
    <source>
        <dbReference type="SAM" id="MobiDB-lite"/>
    </source>
</evidence>
<dbReference type="GO" id="GO:0030688">
    <property type="term" value="C:preribosome, small subunit precursor"/>
    <property type="evidence" value="ECO:0007669"/>
    <property type="project" value="TreeGrafter"/>
</dbReference>
<keyword evidence="7" id="KW-0723">Serine/threonine-protein kinase</keyword>
<dbReference type="Gene3D" id="1.10.510.10">
    <property type="entry name" value="Transferase(Phosphotransferase) domain 1"/>
    <property type="match status" value="1"/>
</dbReference>
<dbReference type="GO" id="GO:0005829">
    <property type="term" value="C:cytosol"/>
    <property type="evidence" value="ECO:0007669"/>
    <property type="project" value="TreeGrafter"/>
</dbReference>
<evidence type="ECO:0000256" key="3">
    <source>
        <dbReference type="ARBA" id="ARBA00009196"/>
    </source>
</evidence>
<comment type="catalytic activity">
    <reaction evidence="16">
        <text>L-seryl-[protein] + ATP = O-phospho-L-seryl-[protein] + ADP + H(+)</text>
        <dbReference type="Rhea" id="RHEA:17989"/>
        <dbReference type="Rhea" id="RHEA-COMP:9863"/>
        <dbReference type="Rhea" id="RHEA-COMP:11604"/>
        <dbReference type="ChEBI" id="CHEBI:15378"/>
        <dbReference type="ChEBI" id="CHEBI:29999"/>
        <dbReference type="ChEBI" id="CHEBI:30616"/>
        <dbReference type="ChEBI" id="CHEBI:83421"/>
        <dbReference type="ChEBI" id="CHEBI:456216"/>
        <dbReference type="EC" id="2.7.11.1"/>
    </reaction>
</comment>
<keyword evidence="12" id="KW-0418">Kinase</keyword>
<dbReference type="AlphaFoldDB" id="A0A6P4I476"/>
<evidence type="ECO:0000256" key="7">
    <source>
        <dbReference type="ARBA" id="ARBA00022527"/>
    </source>
</evidence>
<comment type="cofactor">
    <cofactor evidence="1">
        <name>Mg(2+)</name>
        <dbReference type="ChEBI" id="CHEBI:18420"/>
    </cofactor>
</comment>
<comment type="subunit">
    <text evidence="17">Associated with late 40S pre-ribosomal particles. Interacts with PLK1 (via its N-terminus).</text>
</comment>
<dbReference type="OrthoDB" id="10258631at2759"/>
<dbReference type="FunFam" id="1.10.510.10:FF:000307">
    <property type="entry name" value="Serine/threonine-protein kinase RIO2"/>
    <property type="match status" value="1"/>
</dbReference>
<accession>A0A6P4I476</accession>
<keyword evidence="13" id="KW-0067">ATP-binding</keyword>
<dbReference type="InterPro" id="IPR036390">
    <property type="entry name" value="WH_DNA-bd_sf"/>
</dbReference>
<dbReference type="GO" id="GO:0005524">
    <property type="term" value="F:ATP binding"/>
    <property type="evidence" value="ECO:0007669"/>
    <property type="project" value="UniProtKB-KW"/>
</dbReference>
<keyword evidence="9" id="KW-0808">Transferase</keyword>
<evidence type="ECO:0000256" key="13">
    <source>
        <dbReference type="ARBA" id="ARBA00022840"/>
    </source>
</evidence>
<dbReference type="GO" id="GO:0046872">
    <property type="term" value="F:metal ion binding"/>
    <property type="evidence" value="ECO:0007669"/>
    <property type="project" value="UniProtKB-KW"/>
</dbReference>
<evidence type="ECO:0000256" key="9">
    <source>
        <dbReference type="ARBA" id="ARBA00022679"/>
    </source>
</evidence>
<keyword evidence="6" id="KW-0690">Ribosome biogenesis</keyword>
<evidence type="ECO:0000256" key="17">
    <source>
        <dbReference type="ARBA" id="ARBA00064676"/>
    </source>
</evidence>
<feature type="region of interest" description="Disordered" evidence="21">
    <location>
        <begin position="506"/>
        <end position="530"/>
    </location>
</feature>
<dbReference type="InterPro" id="IPR018934">
    <property type="entry name" value="RIO_dom"/>
</dbReference>
<protein>
    <recommendedName>
        <fullName evidence="18">Serine/threonine-protein kinase RIO2</fullName>
        <ecNumber evidence="4">2.7.11.1</ecNumber>
    </recommendedName>
    <alternativeName>
        <fullName evidence="20">RIO kinase 2</fullName>
    </alternativeName>
    <alternativeName>
        <fullName evidence="19">Serine/threonine-protein kinase rio2</fullName>
    </alternativeName>
</protein>
<evidence type="ECO:0000313" key="23">
    <source>
        <dbReference type="Proteomes" id="UP001652661"/>
    </source>
</evidence>
<gene>
    <name evidence="24" type="primary">RIOK2</name>
</gene>
<dbReference type="PROSITE" id="PS01245">
    <property type="entry name" value="RIO1"/>
    <property type="match status" value="1"/>
</dbReference>
<dbReference type="InterPro" id="IPR000687">
    <property type="entry name" value="RIO_kinase"/>
</dbReference>
<dbReference type="GO" id="GO:0005634">
    <property type="term" value="C:nucleus"/>
    <property type="evidence" value="ECO:0007669"/>
    <property type="project" value="TreeGrafter"/>
</dbReference>
<evidence type="ECO:0000256" key="15">
    <source>
        <dbReference type="ARBA" id="ARBA00047899"/>
    </source>
</evidence>
<dbReference type="FunFam" id="1.10.10.10:FF:000053">
    <property type="entry name" value="Serine/threonine-protein kinase RIO2"/>
    <property type="match status" value="1"/>
</dbReference>
<keyword evidence="10" id="KW-0479">Metal-binding</keyword>
<dbReference type="InterPro" id="IPR011009">
    <property type="entry name" value="Kinase-like_dom_sf"/>
</dbReference>
<keyword evidence="11" id="KW-0547">Nucleotide-binding</keyword>
<dbReference type="Pfam" id="PF01163">
    <property type="entry name" value="RIO1"/>
    <property type="match status" value="1"/>
</dbReference>
<dbReference type="Proteomes" id="UP001652661">
    <property type="component" value="Chromosome 3R"/>
</dbReference>
<dbReference type="InterPro" id="IPR030484">
    <property type="entry name" value="Rio2"/>
</dbReference>
<comment type="catalytic activity">
    <reaction evidence="15">
        <text>L-threonyl-[protein] + ATP = O-phospho-L-threonyl-[protein] + ADP + H(+)</text>
        <dbReference type="Rhea" id="RHEA:46608"/>
        <dbReference type="Rhea" id="RHEA-COMP:11060"/>
        <dbReference type="Rhea" id="RHEA-COMP:11605"/>
        <dbReference type="ChEBI" id="CHEBI:15378"/>
        <dbReference type="ChEBI" id="CHEBI:30013"/>
        <dbReference type="ChEBI" id="CHEBI:30616"/>
        <dbReference type="ChEBI" id="CHEBI:61977"/>
        <dbReference type="ChEBI" id="CHEBI:456216"/>
        <dbReference type="EC" id="2.7.11.1"/>
    </reaction>
</comment>
<dbReference type="PANTHER" id="PTHR45852">
    <property type="entry name" value="SER/THR-PROTEIN KINASE RIO2"/>
    <property type="match status" value="1"/>
</dbReference>
<keyword evidence="23" id="KW-1185">Reference proteome</keyword>
<evidence type="ECO:0000256" key="6">
    <source>
        <dbReference type="ARBA" id="ARBA00022517"/>
    </source>
</evidence>
<evidence type="ECO:0000256" key="20">
    <source>
        <dbReference type="ARBA" id="ARBA00076005"/>
    </source>
</evidence>
<proteinExistence type="inferred from homology"/>
<evidence type="ECO:0000256" key="4">
    <source>
        <dbReference type="ARBA" id="ARBA00012513"/>
    </source>
</evidence>
<dbReference type="InterPro" id="IPR015285">
    <property type="entry name" value="RIO2_wHTH_N"/>
</dbReference>
<dbReference type="FunFam" id="3.30.200.20:FF:000052">
    <property type="entry name" value="Serine/threonine-protein kinase RIO2"/>
    <property type="match status" value="1"/>
</dbReference>
<keyword evidence="5" id="KW-0963">Cytoplasm</keyword>
<dbReference type="SUPFAM" id="SSF56112">
    <property type="entry name" value="Protein kinase-like (PK-like)"/>
    <property type="match status" value="1"/>
</dbReference>
<dbReference type="SMART" id="SM00090">
    <property type="entry name" value="RIO"/>
    <property type="match status" value="1"/>
</dbReference>
<evidence type="ECO:0000256" key="16">
    <source>
        <dbReference type="ARBA" id="ARBA00048679"/>
    </source>
</evidence>
<dbReference type="GO" id="GO:0004674">
    <property type="term" value="F:protein serine/threonine kinase activity"/>
    <property type="evidence" value="ECO:0007669"/>
    <property type="project" value="UniProtKB-KW"/>
</dbReference>
<evidence type="ECO:0000256" key="11">
    <source>
        <dbReference type="ARBA" id="ARBA00022741"/>
    </source>
</evidence>
<evidence type="ECO:0000256" key="8">
    <source>
        <dbReference type="ARBA" id="ARBA00022553"/>
    </source>
</evidence>
<feature type="domain" description="RIO kinase" evidence="22">
    <location>
        <begin position="66"/>
        <end position="289"/>
    </location>
</feature>
<comment type="subcellular location">
    <subcellularLocation>
        <location evidence="2">Cytoplasm</location>
    </subcellularLocation>
</comment>
<dbReference type="CDD" id="cd05144">
    <property type="entry name" value="RIO2_C"/>
    <property type="match status" value="1"/>
</dbReference>
<reference evidence="24" key="1">
    <citation type="submission" date="2025-08" db="UniProtKB">
        <authorList>
            <consortium name="RefSeq"/>
        </authorList>
    </citation>
    <scope>IDENTIFICATION</scope>
    <source>
        <strain evidence="24">14028-0561.14</strain>
        <tissue evidence="24">Whole fly</tissue>
    </source>
</reference>
<comment type="similarity">
    <text evidence="3">Belongs to the protein kinase superfamily. RIO-type Ser/Thr kinase family.</text>
</comment>
<dbReference type="PANTHER" id="PTHR45852:SF1">
    <property type="entry name" value="SERINE_THREONINE-PROTEIN KINASE RIO2"/>
    <property type="match status" value="1"/>
</dbReference>
<evidence type="ECO:0000256" key="19">
    <source>
        <dbReference type="ARBA" id="ARBA00068837"/>
    </source>
</evidence>
<keyword evidence="8" id="KW-0597">Phosphoprotein</keyword>
<evidence type="ECO:0000256" key="18">
    <source>
        <dbReference type="ARBA" id="ARBA00068353"/>
    </source>
</evidence>
<dbReference type="Gene3D" id="1.10.10.10">
    <property type="entry name" value="Winged helix-like DNA-binding domain superfamily/Winged helix DNA-binding domain"/>
    <property type="match status" value="1"/>
</dbReference>
<sequence>MGKLNVTVLRYLTKEDFRVLTAIEMGMKNHELVPGPLAAAIANLKTGGVHKLLKELCKHKLLSYERGKKYDGYRLTNTGYDYLALKSLTLRGSVSSFGNQIGIGKESNIYVVADEEGTAICLKLHRLGRTCFRNVKSKRDYHGRRHKASWLYLSRISATREFAYMSALYDRGFPVPKPIDFNRHCVLMELVKGWPMTQVHELLDAPQVYDDLMNLIVRLGNSGVIHGDFNEFNLMVTDAGKPILIDFPQMMSTSHENAEFFFERDVTCVREMFRRKFGYESEDYPKFSDLVREDDLDAEVHCTGYGFTKEMEQDLLQEYGMVDQDDCDDEEDGAIEEEEEEPPVLVPSAAVEIDECRRQVENEVFYSEAKPAQKSDDAVRRYIESCTQYLGTLTVGPEVADQTLPSKLEEVSLPIETPKIIPAETADSVSLPPATDDARSISSNDLEADEVPDLVAGLDPNSRMYRLKMVEQMLNDARSQRSYSTTTSTIAPSVITDRIRRNMDIKEKREQRKKCVAKGEASAVHRHRKENKDVVKEYAGWDF</sequence>
<evidence type="ECO:0000256" key="2">
    <source>
        <dbReference type="ARBA" id="ARBA00004496"/>
    </source>
</evidence>
<dbReference type="InterPro" id="IPR018935">
    <property type="entry name" value="RIO_kinase_CS"/>
</dbReference>
<dbReference type="SUPFAM" id="SSF46785">
    <property type="entry name" value="Winged helix' DNA-binding domain"/>
    <property type="match status" value="1"/>
</dbReference>
<evidence type="ECO:0000256" key="12">
    <source>
        <dbReference type="ARBA" id="ARBA00022777"/>
    </source>
</evidence>
<dbReference type="RefSeq" id="XP_017017503.1">
    <property type="nucleotide sequence ID" value="XM_017162014.3"/>
</dbReference>
<dbReference type="OMA" id="VKEYAGW"/>
<keyword evidence="14" id="KW-0460">Magnesium</keyword>
<evidence type="ECO:0000256" key="5">
    <source>
        <dbReference type="ARBA" id="ARBA00022490"/>
    </source>
</evidence>